<keyword evidence="3 15" id="KW-0575">Peroxidase</keyword>
<feature type="disulfide bond" evidence="14">
    <location>
        <begin position="34"/>
        <end position="115"/>
    </location>
</feature>
<feature type="disulfide bond" evidence="14">
    <location>
        <begin position="201"/>
        <end position="231"/>
    </location>
</feature>
<dbReference type="GO" id="GO:0006950">
    <property type="term" value="P:response to stress"/>
    <property type="evidence" value="ECO:0000318"/>
    <property type="project" value="GO_Central"/>
</dbReference>
<dbReference type="Pfam" id="PF00141">
    <property type="entry name" value="peroxidase"/>
    <property type="match status" value="1"/>
</dbReference>
<feature type="disulfide bond" evidence="14">
    <location>
        <begin position="67"/>
        <end position="72"/>
    </location>
</feature>
<keyword evidence="5 12" id="KW-0479">Metal-binding</keyword>
<gene>
    <name evidence="17" type="primary">LOC109005372</name>
</gene>
<dbReference type="RefSeq" id="XP_018839839.1">
    <property type="nucleotide sequence ID" value="XM_018984294.2"/>
</dbReference>
<evidence type="ECO:0000256" key="11">
    <source>
        <dbReference type="PIRSR" id="PIRSR600823-2"/>
    </source>
</evidence>
<dbReference type="KEGG" id="jre:109005372"/>
<organism evidence="16 17">
    <name type="scientific">Juglans regia</name>
    <name type="common">English walnut</name>
    <dbReference type="NCBI Taxonomy" id="51240"/>
    <lineage>
        <taxon>Eukaryota</taxon>
        <taxon>Viridiplantae</taxon>
        <taxon>Streptophyta</taxon>
        <taxon>Embryophyta</taxon>
        <taxon>Tracheophyta</taxon>
        <taxon>Spermatophyta</taxon>
        <taxon>Magnoliopsida</taxon>
        <taxon>eudicotyledons</taxon>
        <taxon>Gunneridae</taxon>
        <taxon>Pentapetalae</taxon>
        <taxon>rosids</taxon>
        <taxon>fabids</taxon>
        <taxon>Fagales</taxon>
        <taxon>Juglandaceae</taxon>
        <taxon>Juglans</taxon>
    </lineage>
</organism>
<feature type="binding site" evidence="12">
    <location>
        <position position="69"/>
    </location>
    <ligand>
        <name>Ca(2+)</name>
        <dbReference type="ChEBI" id="CHEBI:29108"/>
        <label>1</label>
    </ligand>
</feature>
<feature type="site" description="Transition state stabilizer" evidence="13">
    <location>
        <position position="61"/>
    </location>
</feature>
<evidence type="ECO:0000256" key="12">
    <source>
        <dbReference type="PIRSR" id="PIRSR600823-3"/>
    </source>
</evidence>
<keyword evidence="9 14" id="KW-1015">Disulfide bond</keyword>
<comment type="subcellular location">
    <subcellularLocation>
        <location evidence="15">Secreted</location>
    </subcellularLocation>
</comment>
<keyword evidence="6 15" id="KW-0732">Signal</keyword>
<dbReference type="PANTHER" id="PTHR31517">
    <property type="match status" value="1"/>
</dbReference>
<evidence type="ECO:0000256" key="2">
    <source>
        <dbReference type="ARBA" id="ARBA00012313"/>
    </source>
</evidence>
<keyword evidence="15" id="KW-0376">Hydrogen peroxide</keyword>
<feature type="signal peptide" evidence="15">
    <location>
        <begin position="1"/>
        <end position="21"/>
    </location>
</feature>
<evidence type="ECO:0000313" key="16">
    <source>
        <dbReference type="Proteomes" id="UP000235220"/>
    </source>
</evidence>
<comment type="cofactor">
    <cofactor evidence="12 15">
        <name>Ca(2+)</name>
        <dbReference type="ChEBI" id="CHEBI:29108"/>
    </cofactor>
    <text evidence="12 15">Binds 2 calcium ions per subunit.</text>
</comment>
<evidence type="ECO:0000256" key="1">
    <source>
        <dbReference type="ARBA" id="ARBA00000189"/>
    </source>
</evidence>
<dbReference type="GO" id="GO:0004601">
    <property type="term" value="F:peroxidase activity"/>
    <property type="evidence" value="ECO:0000318"/>
    <property type="project" value="GO_Central"/>
</dbReference>
<dbReference type="GO" id="GO:0005576">
    <property type="term" value="C:extracellular region"/>
    <property type="evidence" value="ECO:0007669"/>
    <property type="project" value="UniProtKB-SubCell"/>
</dbReference>
<dbReference type="Gene3D" id="1.10.420.10">
    <property type="entry name" value="Peroxidase, domain 2"/>
    <property type="match status" value="1"/>
</dbReference>
<dbReference type="PRINTS" id="PR00461">
    <property type="entry name" value="PLPEROXIDASE"/>
</dbReference>
<dbReference type="AlphaFoldDB" id="A0A2I4G7G4"/>
<proteinExistence type="inferred from homology"/>
<dbReference type="EC" id="1.11.1.7" evidence="2 15"/>
<evidence type="ECO:0000313" key="17">
    <source>
        <dbReference type="RefSeq" id="XP_018839839.1"/>
    </source>
</evidence>
<dbReference type="InterPro" id="IPR002016">
    <property type="entry name" value="Haem_peroxidase"/>
</dbReference>
<feature type="binding site" evidence="12">
    <location>
        <position position="73"/>
    </location>
    <ligand>
        <name>Ca(2+)</name>
        <dbReference type="ChEBI" id="CHEBI:29108"/>
        <label>1</label>
    </ligand>
</feature>
<accession>A0A2I4G7G4</accession>
<evidence type="ECO:0000256" key="6">
    <source>
        <dbReference type="ARBA" id="ARBA00022729"/>
    </source>
</evidence>
<dbReference type="OrthoDB" id="2113341at2759"/>
<dbReference type="PROSITE" id="PS50873">
    <property type="entry name" value="PEROXIDASE_4"/>
    <property type="match status" value="1"/>
</dbReference>
<feature type="binding site" evidence="12">
    <location>
        <position position="66"/>
    </location>
    <ligand>
        <name>Ca(2+)</name>
        <dbReference type="ChEBI" id="CHEBI:29108"/>
        <label>1</label>
    </ligand>
</feature>
<dbReference type="InterPro" id="IPR033905">
    <property type="entry name" value="Secretory_peroxidase"/>
</dbReference>
<feature type="binding site" evidence="11">
    <location>
        <position position="164"/>
    </location>
    <ligand>
        <name>substrate</name>
    </ligand>
</feature>
<dbReference type="FunCoup" id="A0A2I4G7G4">
    <property type="interactions" value="150"/>
</dbReference>
<feature type="binding site" evidence="12">
    <location>
        <position position="75"/>
    </location>
    <ligand>
        <name>Ca(2+)</name>
        <dbReference type="ChEBI" id="CHEBI:29108"/>
        <label>1</label>
    </ligand>
</feature>
<dbReference type="GO" id="GO:0042744">
    <property type="term" value="P:hydrogen peroxide catabolic process"/>
    <property type="evidence" value="ECO:0007669"/>
    <property type="project" value="UniProtKB-KW"/>
</dbReference>
<feature type="binding site" evidence="12">
    <location>
        <position position="248"/>
    </location>
    <ligand>
        <name>Ca(2+)</name>
        <dbReference type="ChEBI" id="CHEBI:29108"/>
        <label>2</label>
    </ligand>
</feature>
<dbReference type="SUPFAM" id="SSF48113">
    <property type="entry name" value="Heme-dependent peroxidases"/>
    <property type="match status" value="1"/>
</dbReference>
<name>A0A2I4G7G4_JUGRE</name>
<reference evidence="17" key="1">
    <citation type="submission" date="2025-08" db="UniProtKB">
        <authorList>
            <consortium name="RefSeq"/>
        </authorList>
    </citation>
    <scope>IDENTIFICATION</scope>
    <source>
        <tissue evidence="17">Leaves</tissue>
    </source>
</reference>
<dbReference type="GO" id="GO:0020037">
    <property type="term" value="F:heme binding"/>
    <property type="evidence" value="ECO:0007669"/>
    <property type="project" value="UniProtKB-UniRule"/>
</dbReference>
<feature type="chain" id="PRO_5043056914" description="Peroxidase" evidence="15">
    <location>
        <begin position="22"/>
        <end position="325"/>
    </location>
</feature>
<evidence type="ECO:0000256" key="8">
    <source>
        <dbReference type="ARBA" id="ARBA00023004"/>
    </source>
</evidence>
<feature type="binding site" evidence="12">
    <location>
        <position position="195"/>
    </location>
    <ligand>
        <name>Ca(2+)</name>
        <dbReference type="ChEBI" id="CHEBI:29108"/>
        <label>2</label>
    </ligand>
</feature>
<dbReference type="FunFam" id="1.10.420.10:FF:000007">
    <property type="entry name" value="Peroxidase"/>
    <property type="match status" value="1"/>
</dbReference>
<dbReference type="InterPro" id="IPR000823">
    <property type="entry name" value="Peroxidase_pln"/>
</dbReference>
<dbReference type="Gene3D" id="1.10.520.10">
    <property type="match status" value="1"/>
</dbReference>
<dbReference type="GO" id="GO:0140825">
    <property type="term" value="F:lactoperoxidase activity"/>
    <property type="evidence" value="ECO:0007669"/>
    <property type="project" value="UniProtKB-EC"/>
</dbReference>
<evidence type="ECO:0000256" key="10">
    <source>
        <dbReference type="PIRSR" id="PIRSR600823-1"/>
    </source>
</evidence>
<dbReference type="CDD" id="cd00693">
    <property type="entry name" value="secretory_peroxidase"/>
    <property type="match status" value="1"/>
</dbReference>
<feature type="active site" description="Proton acceptor" evidence="10">
    <location>
        <position position="65"/>
    </location>
</feature>
<dbReference type="Proteomes" id="UP000235220">
    <property type="component" value="Chromosome 7"/>
</dbReference>
<feature type="binding site" description="axial binding residue" evidence="12">
    <location>
        <position position="194"/>
    </location>
    <ligand>
        <name>heme b</name>
        <dbReference type="ChEBI" id="CHEBI:60344"/>
    </ligand>
    <ligandPart>
        <name>Fe</name>
        <dbReference type="ChEBI" id="CHEBI:18248"/>
    </ligandPart>
</feature>
<evidence type="ECO:0000256" key="15">
    <source>
        <dbReference type="RuleBase" id="RU362060"/>
    </source>
</evidence>
<feature type="binding site" evidence="12">
    <location>
        <position position="253"/>
    </location>
    <ligand>
        <name>Ca(2+)</name>
        <dbReference type="ChEBI" id="CHEBI:29108"/>
        <label>2</label>
    </ligand>
</feature>
<evidence type="ECO:0000256" key="4">
    <source>
        <dbReference type="ARBA" id="ARBA00022617"/>
    </source>
</evidence>
<evidence type="ECO:0000256" key="7">
    <source>
        <dbReference type="ARBA" id="ARBA00023002"/>
    </source>
</evidence>
<keyword evidence="7 15" id="KW-0560">Oxidoreductase</keyword>
<dbReference type="GeneID" id="109005372"/>
<comment type="function">
    <text evidence="15">Removal of H(2)O(2), oxidation of toxic reductants, biosynthesis and degradation of lignin, suberization, auxin catabolism, response to environmental stresses such as wounding, pathogen attack and oxidative stress.</text>
</comment>
<sequence>MDPKTMVLVILMFVFGIGVEGGGGLRYNFYENSCPQLENIVRAGLLPIFLTDPTLPASLLRLMFHDCQVQGCDASILVDPVEDRNLTSEMATEKNFGIRRREIISMLKTMVEAACPKQVSCADILVLAAREAVAISGGPQIKIPLGRRDSSVPPSYELADALIPPATAGVDNMLHIFTSKGMTTKESVAIMGAHTLGVTHCLNILKRLYDHEGDKDQGMEPRFEAFLKLNCPKGSLTSNSSFVLNDPTTLIFDNQYYMNAMEGRGLLRIDAEMVMNTQTARIMERFATDQDAFFRAFSTAFVKLSTSGVLIEDQGVIRKSCNVID</sequence>
<comment type="cofactor">
    <cofactor evidence="12 15">
        <name>heme b</name>
        <dbReference type="ChEBI" id="CHEBI:60344"/>
    </cofactor>
    <text evidence="12 15">Binds 1 heme b (iron(II)-protoporphyrin IX) group per subunit.</text>
</comment>
<evidence type="ECO:0000256" key="13">
    <source>
        <dbReference type="PIRSR" id="PIRSR600823-4"/>
    </source>
</evidence>
<keyword evidence="4 15" id="KW-0349">Heme</keyword>
<protein>
    <recommendedName>
        <fullName evidence="2 15">Peroxidase</fullName>
        <ecNumber evidence="2 15">1.11.1.7</ecNumber>
    </recommendedName>
</protein>
<keyword evidence="12 15" id="KW-0106">Calcium</keyword>
<dbReference type="PANTHER" id="PTHR31517:SF81">
    <property type="entry name" value="PEROXIDASE"/>
    <property type="match status" value="1"/>
</dbReference>
<comment type="catalytic activity">
    <reaction evidence="1 15">
        <text>2 a phenolic donor + H2O2 = 2 a phenolic radical donor + 2 H2O</text>
        <dbReference type="Rhea" id="RHEA:56136"/>
        <dbReference type="ChEBI" id="CHEBI:15377"/>
        <dbReference type="ChEBI" id="CHEBI:16240"/>
        <dbReference type="ChEBI" id="CHEBI:139520"/>
        <dbReference type="ChEBI" id="CHEBI:139521"/>
        <dbReference type="EC" id="1.11.1.7"/>
    </reaction>
</comment>
<dbReference type="InterPro" id="IPR010255">
    <property type="entry name" value="Haem_peroxidase_sf"/>
</dbReference>
<keyword evidence="8 12" id="KW-0408">Iron</keyword>
<evidence type="ECO:0000256" key="14">
    <source>
        <dbReference type="PIRSR" id="PIRSR600823-5"/>
    </source>
</evidence>
<dbReference type="GO" id="GO:0006979">
    <property type="term" value="P:response to oxidative stress"/>
    <property type="evidence" value="ECO:0007669"/>
    <property type="project" value="UniProtKB-UniRule"/>
</dbReference>
<evidence type="ECO:0000256" key="3">
    <source>
        <dbReference type="ARBA" id="ARBA00022559"/>
    </source>
</evidence>
<dbReference type="PRINTS" id="PR00458">
    <property type="entry name" value="PEROXIDASE"/>
</dbReference>
<feature type="disulfide bond" evidence="14">
    <location>
        <begin position="121"/>
        <end position="321"/>
    </location>
</feature>
<dbReference type="Gramene" id="Jr07_11610_p1">
    <property type="protein sequence ID" value="cds.Jr07_11610_p1"/>
    <property type="gene ID" value="Jr07_11610"/>
</dbReference>
<keyword evidence="15" id="KW-0964">Secreted</keyword>
<evidence type="ECO:0000256" key="5">
    <source>
        <dbReference type="ARBA" id="ARBA00022723"/>
    </source>
</evidence>
<comment type="similarity">
    <text evidence="15">Belongs to the peroxidase family. Classical plant (class III) peroxidase subfamily.</text>
</comment>
<dbReference type="STRING" id="51240.A0A2I4G7G4"/>
<keyword evidence="16" id="KW-1185">Reference proteome</keyword>
<feature type="binding site" evidence="12">
    <location>
        <position position="71"/>
    </location>
    <ligand>
        <name>Ca(2+)</name>
        <dbReference type="ChEBI" id="CHEBI:29108"/>
        <label>1</label>
    </ligand>
</feature>
<evidence type="ECO:0000256" key="9">
    <source>
        <dbReference type="ARBA" id="ARBA00023157"/>
    </source>
</evidence>
<dbReference type="GO" id="GO:0046872">
    <property type="term" value="F:metal ion binding"/>
    <property type="evidence" value="ECO:0007669"/>
    <property type="project" value="UniProtKB-UniRule"/>
</dbReference>
<dbReference type="GO" id="GO:0009505">
    <property type="term" value="C:plant-type cell wall"/>
    <property type="evidence" value="ECO:0000318"/>
    <property type="project" value="GO_Central"/>
</dbReference>